<name>A0ABR3ETL1_9AGAR</name>
<accession>A0ABR3ETL1</accession>
<sequence length="150" mass="16686">MTTSMIEIELSDNLNREHPTLISHLNAALRAQNLNLFLSATEGPLVFPGRKTISWSGLGDRVAMVWLNPQEVLELVLEGQMINFVNEFRLHCGSPQQVWAILYGLHVDTEYKMCEAVIENGLAQAEVFTGVHFVPVATQEKAVLELISIG</sequence>
<evidence type="ECO:0000313" key="2">
    <source>
        <dbReference type="Proteomes" id="UP001465976"/>
    </source>
</evidence>
<dbReference type="Proteomes" id="UP001465976">
    <property type="component" value="Unassembled WGS sequence"/>
</dbReference>
<protein>
    <submittedName>
        <fullName evidence="1">Uncharacterized protein</fullName>
    </submittedName>
</protein>
<dbReference type="EMBL" id="JBAHYK010001976">
    <property type="protein sequence ID" value="KAL0566205.1"/>
    <property type="molecule type" value="Genomic_DNA"/>
</dbReference>
<comment type="caution">
    <text evidence="1">The sequence shown here is derived from an EMBL/GenBank/DDBJ whole genome shotgun (WGS) entry which is preliminary data.</text>
</comment>
<keyword evidence="2" id="KW-1185">Reference proteome</keyword>
<gene>
    <name evidence="1" type="ORF">V5O48_015810</name>
</gene>
<evidence type="ECO:0000313" key="1">
    <source>
        <dbReference type="EMBL" id="KAL0566205.1"/>
    </source>
</evidence>
<proteinExistence type="predicted"/>
<organism evidence="1 2">
    <name type="scientific">Marasmius crinis-equi</name>
    <dbReference type="NCBI Taxonomy" id="585013"/>
    <lineage>
        <taxon>Eukaryota</taxon>
        <taxon>Fungi</taxon>
        <taxon>Dikarya</taxon>
        <taxon>Basidiomycota</taxon>
        <taxon>Agaricomycotina</taxon>
        <taxon>Agaricomycetes</taxon>
        <taxon>Agaricomycetidae</taxon>
        <taxon>Agaricales</taxon>
        <taxon>Marasmiineae</taxon>
        <taxon>Marasmiaceae</taxon>
        <taxon>Marasmius</taxon>
    </lineage>
</organism>
<reference evidence="1 2" key="1">
    <citation type="submission" date="2024-02" db="EMBL/GenBank/DDBJ databases">
        <title>A draft genome for the cacao thread blight pathogen Marasmius crinis-equi.</title>
        <authorList>
            <person name="Cohen S.P."/>
            <person name="Baruah I.K."/>
            <person name="Amoako-Attah I."/>
            <person name="Bukari Y."/>
            <person name="Meinhardt L.W."/>
            <person name="Bailey B.A."/>
        </authorList>
    </citation>
    <scope>NUCLEOTIDE SEQUENCE [LARGE SCALE GENOMIC DNA]</scope>
    <source>
        <strain evidence="1 2">GH-76</strain>
    </source>
</reference>